<keyword evidence="2" id="KW-1133">Transmembrane helix</keyword>
<dbReference type="OrthoDB" id="385104at2759"/>
<dbReference type="VEuPathDB" id="PlasmoDB:C922_04483"/>
<evidence type="ECO:0000313" key="5">
    <source>
        <dbReference type="Proteomes" id="UP000030640"/>
    </source>
</evidence>
<reference evidence="4 5" key="1">
    <citation type="submission" date="2013-02" db="EMBL/GenBank/DDBJ databases">
        <title>The Genome Sequence of Plasmodium inui San Antonio 1.</title>
        <authorList>
            <consortium name="The Broad Institute Genome Sequencing Platform"/>
            <consortium name="The Broad Institute Genome Sequencing Center for Infectious Disease"/>
            <person name="Neafsey D."/>
            <person name="Cheeseman I."/>
            <person name="Volkman S."/>
            <person name="Adams J."/>
            <person name="Walker B."/>
            <person name="Young S.K."/>
            <person name="Zeng Q."/>
            <person name="Gargeya S."/>
            <person name="Fitzgerald M."/>
            <person name="Haas B."/>
            <person name="Abouelleil A."/>
            <person name="Alvarado L."/>
            <person name="Arachchi H.M."/>
            <person name="Berlin A.M."/>
            <person name="Chapman S.B."/>
            <person name="Dewar J."/>
            <person name="Goldberg J."/>
            <person name="Griggs A."/>
            <person name="Gujja S."/>
            <person name="Hansen M."/>
            <person name="Howarth C."/>
            <person name="Imamovic A."/>
            <person name="Larimer J."/>
            <person name="McCowan C."/>
            <person name="Murphy C."/>
            <person name="Neiman D."/>
            <person name="Pearson M."/>
            <person name="Priest M."/>
            <person name="Roberts A."/>
            <person name="Saif S."/>
            <person name="Shea T."/>
            <person name="Sisk P."/>
            <person name="Sykes S."/>
            <person name="Wortman J."/>
            <person name="Nusbaum C."/>
            <person name="Birren B."/>
        </authorList>
    </citation>
    <scope>NUCLEOTIDE SEQUENCE [LARGE SCALE GENOMIC DNA]</scope>
    <source>
        <strain evidence="4 5">San Antonio 1</strain>
    </source>
</reference>
<accession>W7A198</accession>
<sequence length="335" mass="41028">MEQVAEVADNARTTCSSLLSLPCVKETISGWKHNILNMDKDQMTLTLGIMMVALTSGVVSGVIVKNGDSLDILGEDESNEEETKNKKEFPEKSEEWKQKEWKNWMKKLEQDWEIFNEQLENENNKLIEEKEEEWNTWLKSIEKKWTHFNPNMDKEFHSNMMKRSINWTEPQWREWIKTEGRLYLDIELKKWFFQEKFPPDELIVKRWIQWKKDRIVDWLMSDWRRAEEEHWEEFEDKSWSSKLFQFSEKKNYKVFKERTRDEWDEWFDWVKTKDSIFLTNIVDQWVKWRDEKILLYNQWAESFTTNWINKKQWTVWVNERRDLAAKAKAASNKKN</sequence>
<organism evidence="4 5">
    <name type="scientific">Plasmodium inui San Antonio 1</name>
    <dbReference type="NCBI Taxonomy" id="1237626"/>
    <lineage>
        <taxon>Eukaryota</taxon>
        <taxon>Sar</taxon>
        <taxon>Alveolata</taxon>
        <taxon>Apicomplexa</taxon>
        <taxon>Aconoidasida</taxon>
        <taxon>Haemosporida</taxon>
        <taxon>Plasmodiidae</taxon>
        <taxon>Plasmodium</taxon>
        <taxon>Plasmodium (Plasmodium)</taxon>
    </lineage>
</organism>
<evidence type="ECO:0000259" key="3">
    <source>
        <dbReference type="Pfam" id="PF12319"/>
    </source>
</evidence>
<feature type="domain" description="Tryptophan/threonine-rich plasmodium antigen C-terminal" evidence="3">
    <location>
        <begin position="100"/>
        <end position="316"/>
    </location>
</feature>
<keyword evidence="5" id="KW-1185">Reference proteome</keyword>
<keyword evidence="2" id="KW-0472">Membrane</keyword>
<name>W7A198_9APIC</name>
<dbReference type="AlphaFoldDB" id="W7A198"/>
<dbReference type="Pfam" id="PF12319">
    <property type="entry name" value="TryThrA_C"/>
    <property type="match status" value="1"/>
</dbReference>
<protein>
    <recommendedName>
        <fullName evidence="3">Tryptophan/threonine-rich plasmodium antigen C-terminal domain-containing protein</fullName>
    </recommendedName>
</protein>
<evidence type="ECO:0000256" key="2">
    <source>
        <dbReference type="SAM" id="Phobius"/>
    </source>
</evidence>
<dbReference type="RefSeq" id="XP_008818288.1">
    <property type="nucleotide sequence ID" value="XM_008820066.1"/>
</dbReference>
<dbReference type="EMBL" id="KI965483">
    <property type="protein sequence ID" value="EUD65083.1"/>
    <property type="molecule type" value="Genomic_DNA"/>
</dbReference>
<gene>
    <name evidence="4" type="ORF">C922_04483</name>
</gene>
<keyword evidence="1" id="KW-0175">Coiled coil</keyword>
<feature type="transmembrane region" description="Helical" evidence="2">
    <location>
        <begin position="45"/>
        <end position="64"/>
    </location>
</feature>
<evidence type="ECO:0000256" key="1">
    <source>
        <dbReference type="SAM" id="Coils"/>
    </source>
</evidence>
<proteinExistence type="predicted"/>
<evidence type="ECO:0000313" key="4">
    <source>
        <dbReference type="EMBL" id="EUD65083.1"/>
    </source>
</evidence>
<keyword evidence="2" id="KW-0812">Transmembrane</keyword>
<feature type="coiled-coil region" evidence="1">
    <location>
        <begin position="105"/>
        <end position="136"/>
    </location>
</feature>
<dbReference type="GeneID" id="20039757"/>
<dbReference type="Proteomes" id="UP000030640">
    <property type="component" value="Unassembled WGS sequence"/>
</dbReference>
<dbReference type="InterPro" id="IPR022089">
    <property type="entry name" value="Plasmodium-antigen_C"/>
</dbReference>